<dbReference type="Pfam" id="PF07654">
    <property type="entry name" value="C1-set"/>
    <property type="match status" value="1"/>
</dbReference>
<evidence type="ECO:0000256" key="2">
    <source>
        <dbReference type="ARBA" id="ARBA00023136"/>
    </source>
</evidence>
<dbReference type="InterPro" id="IPR003599">
    <property type="entry name" value="Ig_sub"/>
</dbReference>
<gene>
    <name evidence="9" type="ORF">QE152_g13068</name>
</gene>
<keyword evidence="3" id="KW-1015">Disulfide bond</keyword>
<evidence type="ECO:0000256" key="4">
    <source>
        <dbReference type="ARBA" id="ARBA00023180"/>
    </source>
</evidence>
<evidence type="ECO:0000313" key="10">
    <source>
        <dbReference type="Proteomes" id="UP001458880"/>
    </source>
</evidence>
<name>A0AAW1LEQ5_POPJA</name>
<dbReference type="Proteomes" id="UP001458880">
    <property type="component" value="Unassembled WGS sequence"/>
</dbReference>
<feature type="domain" description="Ig-like" evidence="8">
    <location>
        <begin position="181"/>
        <end position="271"/>
    </location>
</feature>
<dbReference type="GO" id="GO:0098609">
    <property type="term" value="P:cell-cell adhesion"/>
    <property type="evidence" value="ECO:0007669"/>
    <property type="project" value="TreeGrafter"/>
</dbReference>
<evidence type="ECO:0000256" key="1">
    <source>
        <dbReference type="ARBA" id="ARBA00004479"/>
    </source>
</evidence>
<dbReference type="Pfam" id="PF13895">
    <property type="entry name" value="Ig_2"/>
    <property type="match status" value="1"/>
</dbReference>
<dbReference type="PANTHER" id="PTHR11640:SF31">
    <property type="entry name" value="IRREGULAR CHIASM C-ROUGHEST PROTEIN-RELATED"/>
    <property type="match status" value="1"/>
</dbReference>
<dbReference type="InterPro" id="IPR013783">
    <property type="entry name" value="Ig-like_fold"/>
</dbReference>
<evidence type="ECO:0000256" key="3">
    <source>
        <dbReference type="ARBA" id="ARBA00023157"/>
    </source>
</evidence>
<accession>A0AAW1LEQ5</accession>
<feature type="domain" description="Ig-like" evidence="8">
    <location>
        <begin position="394"/>
        <end position="478"/>
    </location>
</feature>
<dbReference type="SMART" id="SM00409">
    <property type="entry name" value="IG"/>
    <property type="match status" value="5"/>
</dbReference>
<dbReference type="InterPro" id="IPR051275">
    <property type="entry name" value="Cell_adhesion_signaling"/>
</dbReference>
<dbReference type="SUPFAM" id="SSF48726">
    <property type="entry name" value="Immunoglobulin"/>
    <property type="match status" value="5"/>
</dbReference>
<evidence type="ECO:0000313" key="9">
    <source>
        <dbReference type="EMBL" id="KAK9732125.1"/>
    </source>
</evidence>
<organism evidence="9 10">
    <name type="scientific">Popillia japonica</name>
    <name type="common">Japanese beetle</name>
    <dbReference type="NCBI Taxonomy" id="7064"/>
    <lineage>
        <taxon>Eukaryota</taxon>
        <taxon>Metazoa</taxon>
        <taxon>Ecdysozoa</taxon>
        <taxon>Arthropoda</taxon>
        <taxon>Hexapoda</taxon>
        <taxon>Insecta</taxon>
        <taxon>Pterygota</taxon>
        <taxon>Neoptera</taxon>
        <taxon>Endopterygota</taxon>
        <taxon>Coleoptera</taxon>
        <taxon>Polyphaga</taxon>
        <taxon>Scarabaeiformia</taxon>
        <taxon>Scarabaeidae</taxon>
        <taxon>Rutelinae</taxon>
        <taxon>Popillia</taxon>
    </lineage>
</organism>
<evidence type="ECO:0000256" key="5">
    <source>
        <dbReference type="ARBA" id="ARBA00023319"/>
    </source>
</evidence>
<feature type="transmembrane region" description="Helical" evidence="7">
    <location>
        <begin position="796"/>
        <end position="820"/>
    </location>
</feature>
<dbReference type="PROSITE" id="PS50835">
    <property type="entry name" value="IG_LIKE"/>
    <property type="match status" value="6"/>
</dbReference>
<dbReference type="CDD" id="cd00096">
    <property type="entry name" value="Ig"/>
    <property type="match status" value="2"/>
</dbReference>
<dbReference type="GO" id="GO:0005886">
    <property type="term" value="C:plasma membrane"/>
    <property type="evidence" value="ECO:0007669"/>
    <property type="project" value="TreeGrafter"/>
</dbReference>
<dbReference type="InterPro" id="IPR003597">
    <property type="entry name" value="Ig_C1-set"/>
</dbReference>
<keyword evidence="10" id="KW-1185">Reference proteome</keyword>
<comment type="caution">
    <text evidence="9">The sequence shown here is derived from an EMBL/GenBank/DDBJ whole genome shotgun (WGS) entry which is preliminary data.</text>
</comment>
<evidence type="ECO:0000259" key="8">
    <source>
        <dbReference type="PROSITE" id="PS50835"/>
    </source>
</evidence>
<dbReference type="GO" id="GO:0050839">
    <property type="term" value="F:cell adhesion molecule binding"/>
    <property type="evidence" value="ECO:0007669"/>
    <property type="project" value="TreeGrafter"/>
</dbReference>
<evidence type="ECO:0000256" key="6">
    <source>
        <dbReference type="SAM" id="MobiDB-lite"/>
    </source>
</evidence>
<sequence>MLAPPMHWKRRSHRLARAFYEAKEGDGGTGTGIAKFLINLSRADLKREFKCVVESDALAEPLVETITADVNVKPTGIRLSGVKDHVVEGSFVKLLCEVTGAKPAAEVKWFNGTHNVSETFITTANKEMNDGTFVTKSALEFVATHYENTIAFYCDADNTVMREQQDVPLRAVHIIEVYYPPKVNVSQDVTVIEKTDTILLNCSYHSNPMKLEDAVWAKDGKNLTLYAPKFEGGTVDQLDLRINDISREDHGNYTCICKNSVGSEESTNRVFLNVQYPPTVELVIMEEMPIKAVDKKTITITCNIKEGNPESISKVRWYLGGDLLKELPECNYTSFDANGDGEGNGGPLCSVDIHILSLERVSESFAGNYTCMIKNIAGWGPMSPPQELIVYYPPSRARLTATSTDVIKTSSVTLLCSVDNPGKPDNLTYVWYRGSQLISDITTHNWTIKTVMYETKNKYTCYASNEGGDGDPASIFINVLAPPKFIQRLPQYLGILYTTDNISLTCRVECSPICNISWLKDGKLIPKSDVQYSFKETTHPPDPKKNDFESIESTLIFNMDQWPGKQLDKTAKNSKYICQSSSNKIGPPAVSDTLIAVDYPPENLTVTKTIVNVQEHSNPEDVNCTGDGHPTLTYVWKNMRGVNVSTTRTLSLKSVTRADDGTYYCEASNKHGTSSTTAYLNVQYVPSCTLGLETYKGSTSLECIKNENETIDSSLVIQDGLNGYLQLFQIKNENETIDSSLVIQDGLNGYLQLDDSIEAFRTYQCFVNNSVGVGAPCERDVVGIAPWWKKLFGDNLIIMIAALAAILIIIIICIIIILICRRKRSNNKLPNQSSIGDKGGIGSVPPGGGTADPMGDPDKLFYENLPFHGMQNPPNKPISIISPIVQTNRQNQRTTRLPLMAFNTSLTVPNQESVDKARIFRNQSFHGFQTKIQNVAPLFLTKSNIAPQTGVKQFSHQNLQNINFSSPLCHPPYDFLASNGSIHTTSSAGLNQSRRQLLVSSNSRSSERVVGRNEAKLDIRRTASGINTYDNKTETSARSHTIVQNRQSTQRTKNRKTCENKRCSSLTLRNHRCYSPTFYSVRCKKHAKRRPIIYTILKSSKILNNQKTSAPVSNKPNEYENLSDSIQFCEQNAENSENEKRKTPKPAPRCKKHKKEIIYQNIANILSQNLNSSNDSSINEPQVAVTEALVHTDSTNNVAPTKEIPNTKPEIQKMIPKSPTANLKLTPTVKISPNFIKPLTESPKGALNTQLQARLKNLNSPLSNVSTQTTFKESPLDGDVKVAIPINSNSNSSLVSSRSTVPKLNAIKPSRRQEIVKPLRSIRRMPLKNAESNDDKKTDLIGSNQNAFYTLTTPNFKNNVKPPLPQQYSATVPHQKHIKLIPRSLFQEQQISKSKSFSSKSKPKKHFQIPLQKYHSFKFQTAESYFQPIKNIHEENLMRNGYASDINSMYRESHHNNYNHHKKDMHKMKGSFVIRRPNEYQENIQFQENIQNSVQLQYPQPVLASRSSIPNKTNGVVYADLDIAKNTSGNGASNAFLDSTLPLSKPSQKTKPKTEYATLKFNDVGQEIDPYRPEFSDLDYADVDYRSYGPINYKAASIYAAMKRKKDSERLEEKDDDLL</sequence>
<dbReference type="Pfam" id="PF13927">
    <property type="entry name" value="Ig_3"/>
    <property type="match status" value="2"/>
</dbReference>
<feature type="region of interest" description="Disordered" evidence="6">
    <location>
        <begin position="829"/>
        <end position="855"/>
    </location>
</feature>
<dbReference type="Gene3D" id="2.60.40.10">
    <property type="entry name" value="Immunoglobulins"/>
    <property type="match status" value="6"/>
</dbReference>
<feature type="compositionally biased region" description="Polar residues" evidence="6">
    <location>
        <begin position="1038"/>
        <end position="1051"/>
    </location>
</feature>
<feature type="compositionally biased region" description="Gly residues" evidence="6">
    <location>
        <begin position="837"/>
        <end position="850"/>
    </location>
</feature>
<dbReference type="InterPro" id="IPR007110">
    <property type="entry name" value="Ig-like_dom"/>
</dbReference>
<feature type="compositionally biased region" description="Basic residues" evidence="6">
    <location>
        <begin position="1142"/>
        <end position="1152"/>
    </location>
</feature>
<proteinExistence type="predicted"/>
<keyword evidence="7" id="KW-0812">Transmembrane</keyword>
<feature type="domain" description="Ig-like" evidence="8">
    <location>
        <begin position="483"/>
        <end position="591"/>
    </location>
</feature>
<dbReference type="SMART" id="SM00408">
    <property type="entry name" value="IGc2"/>
    <property type="match status" value="4"/>
</dbReference>
<dbReference type="InterPro" id="IPR036179">
    <property type="entry name" value="Ig-like_dom_sf"/>
</dbReference>
<feature type="region of interest" description="Disordered" evidence="6">
    <location>
        <begin position="1030"/>
        <end position="1056"/>
    </location>
</feature>
<dbReference type="InterPro" id="IPR003598">
    <property type="entry name" value="Ig_sub2"/>
</dbReference>
<dbReference type="GO" id="GO:0005911">
    <property type="term" value="C:cell-cell junction"/>
    <property type="evidence" value="ECO:0007669"/>
    <property type="project" value="TreeGrafter"/>
</dbReference>
<feature type="domain" description="Ig-like" evidence="8">
    <location>
        <begin position="74"/>
        <end position="168"/>
    </location>
</feature>
<evidence type="ECO:0000256" key="7">
    <source>
        <dbReference type="SAM" id="Phobius"/>
    </source>
</evidence>
<dbReference type="EMBL" id="JASPKY010000121">
    <property type="protein sequence ID" value="KAK9732125.1"/>
    <property type="molecule type" value="Genomic_DNA"/>
</dbReference>
<comment type="subcellular location">
    <subcellularLocation>
        <location evidence="1">Membrane</location>
        <topology evidence="1">Single-pass type I membrane protein</topology>
    </subcellularLocation>
</comment>
<feature type="domain" description="Ig-like" evidence="8">
    <location>
        <begin position="601"/>
        <end position="681"/>
    </location>
</feature>
<feature type="domain" description="Ig-like" evidence="8">
    <location>
        <begin position="278"/>
        <end position="389"/>
    </location>
</feature>
<reference evidence="9 10" key="1">
    <citation type="journal article" date="2024" name="BMC Genomics">
        <title>De novo assembly and annotation of Popillia japonica's genome with initial clues to its potential as an invasive pest.</title>
        <authorList>
            <person name="Cucini C."/>
            <person name="Boschi S."/>
            <person name="Funari R."/>
            <person name="Cardaioli E."/>
            <person name="Iannotti N."/>
            <person name="Marturano G."/>
            <person name="Paoli F."/>
            <person name="Bruttini M."/>
            <person name="Carapelli A."/>
            <person name="Frati F."/>
            <person name="Nardi F."/>
        </authorList>
    </citation>
    <scope>NUCLEOTIDE SEQUENCE [LARGE SCALE GENOMIC DNA]</scope>
    <source>
        <strain evidence="9">DMR45628</strain>
    </source>
</reference>
<feature type="region of interest" description="Disordered" evidence="6">
    <location>
        <begin position="1132"/>
        <end position="1152"/>
    </location>
</feature>
<keyword evidence="2 7" id="KW-0472">Membrane</keyword>
<protein>
    <submittedName>
        <fullName evidence="9">Immunoglobulin C1-set domain</fullName>
    </submittedName>
</protein>
<keyword evidence="5" id="KW-0393">Immunoglobulin domain</keyword>
<dbReference type="PANTHER" id="PTHR11640">
    <property type="entry name" value="NEPHRIN"/>
    <property type="match status" value="1"/>
</dbReference>
<keyword evidence="4" id="KW-0325">Glycoprotein</keyword>
<keyword evidence="7" id="KW-1133">Transmembrane helix</keyword>